<gene>
    <name evidence="1" type="ORF">LG219_14065</name>
</gene>
<dbReference type="EMBL" id="JAJAWG010000013">
    <property type="protein sequence ID" value="MCB5197386.1"/>
    <property type="molecule type" value="Genomic_DNA"/>
</dbReference>
<organism evidence="1 2">
    <name type="scientific">Deefgea salmonis</name>
    <dbReference type="NCBI Taxonomy" id="2875502"/>
    <lineage>
        <taxon>Bacteria</taxon>
        <taxon>Pseudomonadati</taxon>
        <taxon>Pseudomonadota</taxon>
        <taxon>Betaproteobacteria</taxon>
        <taxon>Neisseriales</taxon>
        <taxon>Chitinibacteraceae</taxon>
        <taxon>Deefgea</taxon>
    </lineage>
</organism>
<evidence type="ECO:0000313" key="2">
    <source>
        <dbReference type="Proteomes" id="UP001198034"/>
    </source>
</evidence>
<reference evidence="1 2" key="1">
    <citation type="submission" date="2021-10" db="EMBL/GenBank/DDBJ databases">
        <authorList>
            <person name="Chen M."/>
        </authorList>
    </citation>
    <scope>NUCLEOTIDE SEQUENCE [LARGE SCALE GENOMIC DNA]</scope>
    <source>
        <strain evidence="1 2">H3-26</strain>
    </source>
</reference>
<comment type="caution">
    <text evidence="1">The sequence shown here is derived from an EMBL/GenBank/DDBJ whole genome shotgun (WGS) entry which is preliminary data.</text>
</comment>
<sequence length="62" mass="7120">APMIVRIARVKVGHCQTPHTRKPDSKESGFLLSGGYAVVYREWALELNFIYSYIVLRSILRI</sequence>
<protein>
    <submittedName>
        <fullName evidence="1">Uncharacterized protein</fullName>
    </submittedName>
</protein>
<feature type="non-terminal residue" evidence="1">
    <location>
        <position position="1"/>
    </location>
</feature>
<name>A0ABS8BPB3_9NEIS</name>
<dbReference type="RefSeq" id="WP_226765085.1">
    <property type="nucleotide sequence ID" value="NZ_JAJAWG010000013.1"/>
</dbReference>
<accession>A0ABS8BPB3</accession>
<proteinExistence type="predicted"/>
<dbReference type="Proteomes" id="UP001198034">
    <property type="component" value="Unassembled WGS sequence"/>
</dbReference>
<keyword evidence="2" id="KW-1185">Reference proteome</keyword>
<evidence type="ECO:0000313" key="1">
    <source>
        <dbReference type="EMBL" id="MCB5197386.1"/>
    </source>
</evidence>